<keyword evidence="2" id="KW-0698">rRNA processing</keyword>
<dbReference type="SUPFAM" id="SSF53335">
    <property type="entry name" value="S-adenosyl-L-methionine-dependent methyltransferases"/>
    <property type="match status" value="1"/>
</dbReference>
<feature type="active site" description="Proton acceptor" evidence="7">
    <location>
        <position position="198"/>
    </location>
</feature>
<dbReference type="GO" id="GO:0008650">
    <property type="term" value="F:rRNA (uridine-2'-O-)-methyltransferase activity"/>
    <property type="evidence" value="ECO:0007669"/>
    <property type="project" value="TreeGrafter"/>
</dbReference>
<evidence type="ECO:0000313" key="10">
    <source>
        <dbReference type="Proteomes" id="UP001168972"/>
    </source>
</evidence>
<evidence type="ECO:0000256" key="4">
    <source>
        <dbReference type="ARBA" id="ARBA00022679"/>
    </source>
</evidence>
<evidence type="ECO:0000256" key="1">
    <source>
        <dbReference type="ARBA" id="ARBA00009258"/>
    </source>
</evidence>
<reference evidence="9" key="1">
    <citation type="journal article" date="2023" name="bioRxiv">
        <title>Scaffold-level genome assemblies of two parasitoid biocontrol wasps reveal the parthenogenesis mechanism and an associated novel virus.</title>
        <authorList>
            <person name="Inwood S."/>
            <person name="Skelly J."/>
            <person name="Guhlin J."/>
            <person name="Harrop T."/>
            <person name="Goldson S."/>
            <person name="Dearden P."/>
        </authorList>
    </citation>
    <scope>NUCLEOTIDE SEQUENCE</scope>
    <source>
        <strain evidence="9">Lincoln</strain>
        <tissue evidence="9">Whole body</tissue>
    </source>
</reference>
<comment type="caution">
    <text evidence="9">The sequence shown here is derived from an EMBL/GenBank/DDBJ whole genome shotgun (WGS) entry which is preliminary data.</text>
</comment>
<name>A0AA39FFC0_MICHY</name>
<evidence type="ECO:0000256" key="3">
    <source>
        <dbReference type="ARBA" id="ARBA00022603"/>
    </source>
</evidence>
<evidence type="ECO:0000256" key="5">
    <source>
        <dbReference type="ARBA" id="ARBA00022691"/>
    </source>
</evidence>
<dbReference type="InterPro" id="IPR002877">
    <property type="entry name" value="RNA_MeTrfase_FtsJ_dom"/>
</dbReference>
<evidence type="ECO:0000259" key="8">
    <source>
        <dbReference type="Pfam" id="PF01728"/>
    </source>
</evidence>
<keyword evidence="10" id="KW-1185">Reference proteome</keyword>
<dbReference type="GO" id="GO:0005739">
    <property type="term" value="C:mitochondrion"/>
    <property type="evidence" value="ECO:0007669"/>
    <property type="project" value="TreeGrafter"/>
</dbReference>
<dbReference type="EMBL" id="JAQQBR010001831">
    <property type="protein sequence ID" value="KAK0168376.1"/>
    <property type="molecule type" value="Genomic_DNA"/>
</dbReference>
<dbReference type="InterPro" id="IPR050082">
    <property type="entry name" value="RNA_methyltr_RlmE"/>
</dbReference>
<dbReference type="PANTHER" id="PTHR10920">
    <property type="entry name" value="RIBOSOMAL RNA METHYLTRANSFERASE"/>
    <property type="match status" value="1"/>
</dbReference>
<sequence>MDLWKGIINKRSLYTCTVRLSKAIPTNIKNKKPSSQRWITRQIQDPYVEKAKQEQYRCRSAFKLLEFHERFNLLKPGMIVVDCGAAPGSWTQVATRLTNSNGKQENQPVGRVFALDKLPIYPIEGAITFSNIDFTTLHAQNLLRDSLNGSLVDFVMSDMAPNATGVRDIDHDQIINLAYSALKFALQMSKKDANFIAKVWDGAKSSKFEKDVERFYEKIKIIRPAATRDESTEKFILARGFKGLQQ</sequence>
<dbReference type="Proteomes" id="UP001168972">
    <property type="component" value="Unassembled WGS sequence"/>
</dbReference>
<evidence type="ECO:0000256" key="6">
    <source>
        <dbReference type="ARBA" id="ARBA00041184"/>
    </source>
</evidence>
<evidence type="ECO:0000256" key="2">
    <source>
        <dbReference type="ARBA" id="ARBA00022552"/>
    </source>
</evidence>
<dbReference type="InterPro" id="IPR029063">
    <property type="entry name" value="SAM-dependent_MTases_sf"/>
</dbReference>
<protein>
    <recommendedName>
        <fullName evidence="6">rRNA methyltransferase 2, mitochondrial</fullName>
    </recommendedName>
</protein>
<keyword evidence="4" id="KW-0808">Transferase</keyword>
<keyword evidence="3" id="KW-0489">Methyltransferase</keyword>
<proteinExistence type="inferred from homology"/>
<dbReference type="Pfam" id="PF01728">
    <property type="entry name" value="FtsJ"/>
    <property type="match status" value="1"/>
</dbReference>
<dbReference type="InterPro" id="IPR015507">
    <property type="entry name" value="rRNA-MeTfrase_E"/>
</dbReference>
<dbReference type="PIRSF" id="PIRSF005461">
    <property type="entry name" value="23S_rRNA_mtase"/>
    <property type="match status" value="1"/>
</dbReference>
<organism evidence="9 10">
    <name type="scientific">Microctonus hyperodae</name>
    <name type="common">Parasitoid wasp</name>
    <dbReference type="NCBI Taxonomy" id="165561"/>
    <lineage>
        <taxon>Eukaryota</taxon>
        <taxon>Metazoa</taxon>
        <taxon>Ecdysozoa</taxon>
        <taxon>Arthropoda</taxon>
        <taxon>Hexapoda</taxon>
        <taxon>Insecta</taxon>
        <taxon>Pterygota</taxon>
        <taxon>Neoptera</taxon>
        <taxon>Endopterygota</taxon>
        <taxon>Hymenoptera</taxon>
        <taxon>Apocrita</taxon>
        <taxon>Ichneumonoidea</taxon>
        <taxon>Braconidae</taxon>
        <taxon>Euphorinae</taxon>
        <taxon>Microctonus</taxon>
    </lineage>
</organism>
<accession>A0AA39FFC0</accession>
<keyword evidence="5 7" id="KW-0949">S-adenosyl-L-methionine</keyword>
<feature type="domain" description="Ribosomal RNA methyltransferase FtsJ" evidence="8">
    <location>
        <begin position="56"/>
        <end position="241"/>
    </location>
</feature>
<dbReference type="Gene3D" id="3.40.50.150">
    <property type="entry name" value="Vaccinia Virus protein VP39"/>
    <property type="match status" value="1"/>
</dbReference>
<reference evidence="9" key="2">
    <citation type="submission" date="2023-03" db="EMBL/GenBank/DDBJ databases">
        <authorList>
            <person name="Inwood S.N."/>
            <person name="Skelly J.G."/>
            <person name="Guhlin J."/>
            <person name="Harrop T.W.R."/>
            <person name="Goldson S.G."/>
            <person name="Dearden P.K."/>
        </authorList>
    </citation>
    <scope>NUCLEOTIDE SEQUENCE</scope>
    <source>
        <strain evidence="9">Lincoln</strain>
        <tissue evidence="9">Whole body</tissue>
    </source>
</reference>
<comment type="similarity">
    <text evidence="1">Belongs to the class I-like SAM-binding methyltransferase superfamily. RNA methyltransferase RlmE family.</text>
</comment>
<dbReference type="HAMAP" id="MF_01547">
    <property type="entry name" value="RNA_methyltr_E"/>
    <property type="match status" value="1"/>
</dbReference>
<evidence type="ECO:0000256" key="7">
    <source>
        <dbReference type="PIRSR" id="PIRSR005461-1"/>
    </source>
</evidence>
<dbReference type="AlphaFoldDB" id="A0AA39FFC0"/>
<evidence type="ECO:0000313" key="9">
    <source>
        <dbReference type="EMBL" id="KAK0168376.1"/>
    </source>
</evidence>
<gene>
    <name evidence="9" type="ORF">PV327_002184</name>
</gene>
<dbReference type="PANTHER" id="PTHR10920:SF18">
    <property type="entry name" value="RRNA METHYLTRANSFERASE 2, MITOCHONDRIAL"/>
    <property type="match status" value="1"/>
</dbReference>